<evidence type="ECO:0000256" key="3">
    <source>
        <dbReference type="PROSITE-ProRule" id="PRU00354"/>
    </source>
</evidence>
<reference evidence="6" key="1">
    <citation type="submission" date="2020-01" db="EMBL/GenBank/DDBJ databases">
        <title>Draft genome sequence of the Termite Coptotermes fromosanus.</title>
        <authorList>
            <person name="Itakura S."/>
            <person name="Yosikawa Y."/>
            <person name="Umezawa K."/>
        </authorList>
    </citation>
    <scope>NUCLEOTIDE SEQUENCE [LARGE SCALE GENOMIC DNA]</scope>
</reference>
<accession>A0A6L2Q1H1</accession>
<dbReference type="PROSITE" id="PS51006">
    <property type="entry name" value="PABS_2"/>
    <property type="match status" value="1"/>
</dbReference>
<proteinExistence type="inferred from homology"/>
<dbReference type="Pfam" id="PF01564">
    <property type="entry name" value="Spermine_synth"/>
    <property type="match status" value="1"/>
</dbReference>
<comment type="similarity">
    <text evidence="1">Belongs to the spermidine/spermine synthase family.</text>
</comment>
<dbReference type="InParanoid" id="A0A6L2Q1H1"/>
<dbReference type="InterPro" id="IPR015576">
    <property type="entry name" value="Spermine_synthase_animal"/>
</dbReference>
<dbReference type="AlphaFoldDB" id="A0A6L2Q1H1"/>
<evidence type="ECO:0000313" key="5">
    <source>
        <dbReference type="EMBL" id="GFG37760.1"/>
    </source>
</evidence>
<dbReference type="EMBL" id="BLKM01000721">
    <property type="protein sequence ID" value="GFG37760.1"/>
    <property type="molecule type" value="Genomic_DNA"/>
</dbReference>
<dbReference type="InterPro" id="IPR030374">
    <property type="entry name" value="PABS"/>
</dbReference>
<dbReference type="FunCoup" id="A0A6L2Q1H1">
    <property type="interactions" value="178"/>
</dbReference>
<dbReference type="InterPro" id="IPR029063">
    <property type="entry name" value="SAM-dependent_MTases_sf"/>
</dbReference>
<name>A0A6L2Q1H1_COPFO</name>
<feature type="domain" description="PABS" evidence="4">
    <location>
        <begin position="190"/>
        <end position="430"/>
    </location>
</feature>
<dbReference type="Proteomes" id="UP000502823">
    <property type="component" value="Unassembled WGS sequence"/>
</dbReference>
<dbReference type="GO" id="GO:0016768">
    <property type="term" value="F:spermine synthase activity"/>
    <property type="evidence" value="ECO:0007669"/>
    <property type="project" value="InterPro"/>
</dbReference>
<keyword evidence="3" id="KW-0620">Polyamine biosynthesis</keyword>
<evidence type="ECO:0000313" key="6">
    <source>
        <dbReference type="Proteomes" id="UP000502823"/>
    </source>
</evidence>
<dbReference type="FunFam" id="3.40.50.150:FF:000197">
    <property type="entry name" value="spermine synthase isoform X2"/>
    <property type="match status" value="1"/>
</dbReference>
<keyword evidence="2 3" id="KW-0808">Transferase</keyword>
<keyword evidence="6" id="KW-1185">Reference proteome</keyword>
<evidence type="ECO:0000256" key="1">
    <source>
        <dbReference type="ARBA" id="ARBA00007867"/>
    </source>
</evidence>
<feature type="active site" description="Proton acceptor" evidence="3">
    <location>
        <position position="345"/>
    </location>
</feature>
<gene>
    <name evidence="5" type="ORF">Cfor_04672</name>
</gene>
<sequence length="433" mass="49562">MQLVTTGSIGYPRSRLFGIRPCSSKSKLIYLARDDAENSINRKLQNPITFRYSIYWQHRAPIVEVQKAKNFSWKTIDGLNLCKPALESKSLQDDMEEVLSSYVPGLKRQQVFNFAGSFIVLLTGDRGAHITLRGFPQGLVTCNIEYYKEDEEKPLLLFEQVRSLELRLKDKLCSSRSKIFPPIKRGALVDVYLTTSDERILEYDIDKVLYEEKSPYQKILIVHSQSLGNLLVLDGLQNISESDLIYTETLMQRGKENYEGKEIVILGGGDGALLWELLKEKPKFVYMLEIDELVMQACSKHLRSCCGDCLDKLKGDNYEIVVGDCVEILAQYIAEGRKFDYVFGDLTDIPLSATPQGEVWDFIRLILNSAFTVLKPQGKYMTHGNGASCPESLRMFEEQLEKLSVPVEFSRARAFVPSFMEDWVFYQVWQKQN</sequence>
<dbReference type="InterPro" id="IPR030373">
    <property type="entry name" value="PABS_CS"/>
</dbReference>
<comment type="caution">
    <text evidence="5">The sequence shown here is derived from an EMBL/GenBank/DDBJ whole genome shotgun (WGS) entry which is preliminary data.</text>
</comment>
<dbReference type="Gene3D" id="2.30.140.10">
    <property type="entry name" value="Spermidine synthase, tetramerisation domain"/>
    <property type="match status" value="1"/>
</dbReference>
<dbReference type="PANTHER" id="PTHR46315">
    <property type="entry name" value="SPERMINE SYNTHASE"/>
    <property type="match status" value="1"/>
</dbReference>
<evidence type="ECO:0000256" key="2">
    <source>
        <dbReference type="ARBA" id="ARBA00022679"/>
    </source>
</evidence>
<dbReference type="Gene3D" id="3.40.50.150">
    <property type="entry name" value="Vaccinia Virus protein VP39"/>
    <property type="match status" value="1"/>
</dbReference>
<dbReference type="CDD" id="cd02440">
    <property type="entry name" value="AdoMet_MTases"/>
    <property type="match status" value="1"/>
</dbReference>
<dbReference type="OrthoDB" id="5953636at2759"/>
<organism evidence="5 6">
    <name type="scientific">Coptotermes formosanus</name>
    <name type="common">Formosan subterranean termite</name>
    <dbReference type="NCBI Taxonomy" id="36987"/>
    <lineage>
        <taxon>Eukaryota</taxon>
        <taxon>Metazoa</taxon>
        <taxon>Ecdysozoa</taxon>
        <taxon>Arthropoda</taxon>
        <taxon>Hexapoda</taxon>
        <taxon>Insecta</taxon>
        <taxon>Pterygota</taxon>
        <taxon>Neoptera</taxon>
        <taxon>Polyneoptera</taxon>
        <taxon>Dictyoptera</taxon>
        <taxon>Blattodea</taxon>
        <taxon>Blattoidea</taxon>
        <taxon>Termitoidae</taxon>
        <taxon>Rhinotermitidae</taxon>
        <taxon>Coptotermes</taxon>
    </lineage>
</organism>
<dbReference type="PROSITE" id="PS01330">
    <property type="entry name" value="PABS_1"/>
    <property type="match status" value="1"/>
</dbReference>
<dbReference type="GO" id="GO:0006597">
    <property type="term" value="P:spermine biosynthetic process"/>
    <property type="evidence" value="ECO:0007669"/>
    <property type="project" value="InterPro"/>
</dbReference>
<protein>
    <recommendedName>
        <fullName evidence="4">PABS domain-containing protein</fullName>
    </recommendedName>
</protein>
<dbReference type="SUPFAM" id="SSF53335">
    <property type="entry name" value="S-adenosyl-L-methionine-dependent methyltransferases"/>
    <property type="match status" value="1"/>
</dbReference>
<dbReference type="InterPro" id="IPR037163">
    <property type="entry name" value="Spermidine_synt_N_sf"/>
</dbReference>
<evidence type="ECO:0000259" key="4">
    <source>
        <dbReference type="PROSITE" id="PS51006"/>
    </source>
</evidence>
<dbReference type="Pfam" id="PF17284">
    <property type="entry name" value="Spermine_synt_N"/>
    <property type="match status" value="1"/>
</dbReference>
<dbReference type="InterPro" id="IPR035246">
    <property type="entry name" value="Spermidine_synt_N"/>
</dbReference>
<dbReference type="PANTHER" id="PTHR46315:SF1">
    <property type="entry name" value="SPERMINE SYNTHASE"/>
    <property type="match status" value="1"/>
</dbReference>